<dbReference type="PANTHER" id="PTHR43344:SF21">
    <property type="entry name" value="POLYOL PHOSPHATE PHOSPHATASE PYP1"/>
    <property type="match status" value="1"/>
</dbReference>
<evidence type="ECO:0000256" key="1">
    <source>
        <dbReference type="ARBA" id="ARBA00009184"/>
    </source>
</evidence>
<dbReference type="GO" id="GO:0006564">
    <property type="term" value="P:L-serine biosynthetic process"/>
    <property type="evidence" value="ECO:0007669"/>
    <property type="project" value="TreeGrafter"/>
</dbReference>
<name>A0A162TIT5_9BACL</name>
<keyword evidence="2" id="KW-0378">Hydrolase</keyword>
<dbReference type="EMBL" id="LSUQ01000001">
    <property type="protein sequence ID" value="OAG95393.1"/>
    <property type="molecule type" value="Genomic_DNA"/>
</dbReference>
<dbReference type="InterPro" id="IPR023214">
    <property type="entry name" value="HAD_sf"/>
</dbReference>
<dbReference type="AlphaFoldDB" id="A0A162TIT5"/>
<evidence type="ECO:0000313" key="5">
    <source>
        <dbReference type="Proteomes" id="UP000077421"/>
    </source>
</evidence>
<accession>A0A162TIT5</accession>
<dbReference type="Gene3D" id="3.90.1470.20">
    <property type="match status" value="1"/>
</dbReference>
<proteinExistence type="inferred from homology"/>
<dbReference type="EMBL" id="MWPS01000026">
    <property type="protein sequence ID" value="OPG15769.1"/>
    <property type="molecule type" value="Genomic_DNA"/>
</dbReference>
<dbReference type="SUPFAM" id="SSF56784">
    <property type="entry name" value="HAD-like"/>
    <property type="match status" value="1"/>
</dbReference>
<dbReference type="Proteomes" id="UP000190229">
    <property type="component" value="Unassembled WGS sequence"/>
</dbReference>
<evidence type="ECO:0000256" key="2">
    <source>
        <dbReference type="ARBA" id="ARBA00022801"/>
    </source>
</evidence>
<dbReference type="GO" id="GO:0036424">
    <property type="term" value="F:L-phosphoserine phosphatase activity"/>
    <property type="evidence" value="ECO:0007669"/>
    <property type="project" value="TreeGrafter"/>
</dbReference>
<dbReference type="OrthoDB" id="9804940at2"/>
<dbReference type="PANTHER" id="PTHR43344">
    <property type="entry name" value="PHOSPHOSERINE PHOSPHATASE"/>
    <property type="match status" value="1"/>
</dbReference>
<dbReference type="STRING" id="1765683.B2M26_09120"/>
<evidence type="ECO:0008006" key="7">
    <source>
        <dbReference type="Google" id="ProtNLM"/>
    </source>
</evidence>
<gene>
    <name evidence="3" type="ORF">AYW79_00320</name>
    <name evidence="4" type="ORF">B2M26_09120</name>
</gene>
<keyword evidence="6" id="KW-1185">Reference proteome</keyword>
<evidence type="ECO:0000313" key="4">
    <source>
        <dbReference type="EMBL" id="OPG15769.1"/>
    </source>
</evidence>
<dbReference type="GO" id="GO:0005737">
    <property type="term" value="C:cytoplasm"/>
    <property type="evidence" value="ECO:0007669"/>
    <property type="project" value="TreeGrafter"/>
</dbReference>
<sequence length="226" mass="24862">MSNPVGLSIFCDFDGTIATEDMISAIVTYALKDAAQPLFERILTRECSIREGVSALFAMIPSSRYGELVSFARERVTIRPGFGEFVAYCQENQIPLRIVSGGFDFFVKPALASFAGIDAIYANTLDTSGPYLRAVWPYPCDEHCAGDCGLCKPSIKRLHEAKRVVVIGDGITDVRIALQADLVIARDALLSYGVEHGLPVARFEDFMDVIAILRREEKELSACLKL</sequence>
<evidence type="ECO:0000313" key="6">
    <source>
        <dbReference type="Proteomes" id="UP000190229"/>
    </source>
</evidence>
<dbReference type="NCBIfam" id="TIGR01488">
    <property type="entry name" value="HAD-SF-IB"/>
    <property type="match status" value="1"/>
</dbReference>
<dbReference type="InterPro" id="IPR050582">
    <property type="entry name" value="HAD-like_SerB"/>
</dbReference>
<dbReference type="NCBIfam" id="TIGR01489">
    <property type="entry name" value="DKMTPPase-SF"/>
    <property type="match status" value="1"/>
</dbReference>
<dbReference type="Proteomes" id="UP000077421">
    <property type="component" value="Unassembled WGS sequence"/>
</dbReference>
<protein>
    <recommendedName>
        <fullName evidence="7">2-hydroxy-3-keto-5-methylthiopentenyl-1-phosphate phosphatase</fullName>
    </recommendedName>
</protein>
<dbReference type="InterPro" id="IPR006384">
    <property type="entry name" value="HAD_hydro_PyrdxlP_Pase-like"/>
</dbReference>
<evidence type="ECO:0000313" key="3">
    <source>
        <dbReference type="EMBL" id="OAG95393.1"/>
    </source>
</evidence>
<dbReference type="RefSeq" id="WP_067952958.1">
    <property type="nucleotide sequence ID" value="NZ_LSUQ01000001.1"/>
</dbReference>
<organism evidence="3 5">
    <name type="scientific">Ferroacidibacillus organovorans</name>
    <dbReference type="NCBI Taxonomy" id="1765683"/>
    <lineage>
        <taxon>Bacteria</taxon>
        <taxon>Bacillati</taxon>
        <taxon>Bacillota</taxon>
        <taxon>Bacilli</taxon>
        <taxon>Bacillales</taxon>
        <taxon>Alicyclobacillaceae</taxon>
        <taxon>Ferroacidibacillus</taxon>
    </lineage>
</organism>
<comment type="caution">
    <text evidence="3">The sequence shown here is derived from an EMBL/GenBank/DDBJ whole genome shotgun (WGS) entry which is preliminary data.</text>
</comment>
<dbReference type="Gene3D" id="3.40.50.1000">
    <property type="entry name" value="HAD superfamily/HAD-like"/>
    <property type="match status" value="1"/>
</dbReference>
<dbReference type="Pfam" id="PF12710">
    <property type="entry name" value="HAD"/>
    <property type="match status" value="1"/>
</dbReference>
<dbReference type="GO" id="GO:0000287">
    <property type="term" value="F:magnesium ion binding"/>
    <property type="evidence" value="ECO:0007669"/>
    <property type="project" value="TreeGrafter"/>
</dbReference>
<reference evidence="3 5" key="1">
    <citation type="submission" date="2016-02" db="EMBL/GenBank/DDBJ databases">
        <title>Draft genome sequence of Acidibacillus ferrooxidans SLC66.</title>
        <authorList>
            <person name="Oliveira G."/>
            <person name="Nancucheo I."/>
            <person name="Dall'Agnol H."/>
            <person name="Johnson B."/>
            <person name="Oliveira R."/>
            <person name="Nunes G.L."/>
            <person name="Tzotzos G."/>
            <person name="Orellana S.C."/>
            <person name="Salim A.C."/>
            <person name="Araujo F.M."/>
        </authorList>
    </citation>
    <scope>NUCLEOTIDE SEQUENCE [LARGE SCALE GENOMIC DNA]</scope>
    <source>
        <strain evidence="3 5">SLC66</strain>
    </source>
</reference>
<dbReference type="InterPro" id="IPR036412">
    <property type="entry name" value="HAD-like_sf"/>
</dbReference>
<comment type="similarity">
    <text evidence="1">Belongs to the HAD-like hydrolase superfamily. SerB family.</text>
</comment>
<reference evidence="4 6" key="2">
    <citation type="submission" date="2017-02" db="EMBL/GenBank/DDBJ databases">
        <title>Draft genome of Acidibacillus ferrooxidans Huett2.</title>
        <authorList>
            <person name="Schopf S."/>
        </authorList>
    </citation>
    <scope>NUCLEOTIDE SEQUENCE [LARGE SCALE GENOMIC DNA]</scope>
    <source>
        <strain evidence="4 6">Huett2</strain>
    </source>
</reference>